<dbReference type="AlphaFoldDB" id="A0A6J7LVS5"/>
<dbReference type="EMBL" id="CAEZYK010000060">
    <property type="protein sequence ID" value="CAB4727288.1"/>
    <property type="molecule type" value="Genomic_DNA"/>
</dbReference>
<dbReference type="GO" id="GO:0005975">
    <property type="term" value="P:carbohydrate metabolic process"/>
    <property type="evidence" value="ECO:0007669"/>
    <property type="project" value="InterPro"/>
</dbReference>
<proteinExistence type="inferred from homology"/>
<feature type="domain" description="Glucosamine/galactosamine-6-phosphate isomerase" evidence="2">
    <location>
        <begin position="7"/>
        <end position="209"/>
    </location>
</feature>
<comment type="similarity">
    <text evidence="1">Belongs to the glucosamine/galactosamine-6-phosphate isomerase family. 6-phosphogluconolactonase subfamily.</text>
</comment>
<reference evidence="5" key="1">
    <citation type="submission" date="2020-05" db="EMBL/GenBank/DDBJ databases">
        <authorList>
            <person name="Chiriac C."/>
            <person name="Salcher M."/>
            <person name="Ghai R."/>
            <person name="Kavagutti S V."/>
        </authorList>
    </citation>
    <scope>NUCLEOTIDE SEQUENCE</scope>
</reference>
<evidence type="ECO:0000313" key="3">
    <source>
        <dbReference type="EMBL" id="CAB4727288.1"/>
    </source>
</evidence>
<dbReference type="NCBIfam" id="TIGR01198">
    <property type="entry name" value="pgl"/>
    <property type="match status" value="1"/>
</dbReference>
<sequence length="218" mass="23573">MFGELRVVENVFRAFADLVASTTPVSMALSGGATARSCYELLATTEVDWSKTDFFFGDERWVPVHDPESNEGMARETFLDAAVPKAIHSMYQTSSLDPVDAIKAGAKSYASLLATAGPIEMIHLGLGPDGHTASLFPGSAALNETVQLVVPNQDQQHPHLRLTMTYPAIETAHLVVFTVAGKQKHDALARIRSGEDLPASRIRANKVLWLADQDAIEG</sequence>
<dbReference type="EMBL" id="CAFBMM010000002">
    <property type="protein sequence ID" value="CAB4895537.1"/>
    <property type="molecule type" value="Genomic_DNA"/>
</dbReference>
<dbReference type="InterPro" id="IPR039104">
    <property type="entry name" value="6PGL"/>
</dbReference>
<evidence type="ECO:0000256" key="1">
    <source>
        <dbReference type="ARBA" id="ARBA00010662"/>
    </source>
</evidence>
<protein>
    <submittedName>
        <fullName evidence="5">Unannotated protein</fullName>
    </submittedName>
</protein>
<dbReference type="CDD" id="cd01400">
    <property type="entry name" value="6PGL"/>
    <property type="match status" value="1"/>
</dbReference>
<dbReference type="GO" id="GO:0006098">
    <property type="term" value="P:pentose-phosphate shunt"/>
    <property type="evidence" value="ECO:0007669"/>
    <property type="project" value="InterPro"/>
</dbReference>
<dbReference type="EMBL" id="CAFBPQ010000002">
    <property type="protein sequence ID" value="CAB5013248.1"/>
    <property type="molecule type" value="Genomic_DNA"/>
</dbReference>
<dbReference type="Gene3D" id="3.40.50.1360">
    <property type="match status" value="1"/>
</dbReference>
<dbReference type="PANTHER" id="PTHR11054:SF0">
    <property type="entry name" value="6-PHOSPHOGLUCONOLACTONASE"/>
    <property type="match status" value="1"/>
</dbReference>
<evidence type="ECO:0000313" key="5">
    <source>
        <dbReference type="EMBL" id="CAB4972606.1"/>
    </source>
</evidence>
<dbReference type="InterPro" id="IPR037171">
    <property type="entry name" value="NagB/RpiA_transferase-like"/>
</dbReference>
<dbReference type="EMBL" id="CAFBOF010000007">
    <property type="protein sequence ID" value="CAB4972606.1"/>
    <property type="molecule type" value="Genomic_DNA"/>
</dbReference>
<accession>A0A6J7LVS5</accession>
<name>A0A6J7LVS5_9ZZZZ</name>
<gene>
    <name evidence="3" type="ORF">UFOPK2683_01058</name>
    <name evidence="4" type="ORF">UFOPK3605_00175</name>
    <name evidence="5" type="ORF">UFOPK3897_00566</name>
    <name evidence="6" type="ORF">UFOPK4121_00175</name>
</gene>
<dbReference type="Pfam" id="PF01182">
    <property type="entry name" value="Glucosamine_iso"/>
    <property type="match status" value="1"/>
</dbReference>
<evidence type="ECO:0000259" key="2">
    <source>
        <dbReference type="Pfam" id="PF01182"/>
    </source>
</evidence>
<organism evidence="5">
    <name type="scientific">freshwater metagenome</name>
    <dbReference type="NCBI Taxonomy" id="449393"/>
    <lineage>
        <taxon>unclassified sequences</taxon>
        <taxon>metagenomes</taxon>
        <taxon>ecological metagenomes</taxon>
    </lineage>
</organism>
<dbReference type="GO" id="GO:0017057">
    <property type="term" value="F:6-phosphogluconolactonase activity"/>
    <property type="evidence" value="ECO:0007669"/>
    <property type="project" value="InterPro"/>
</dbReference>
<dbReference type="InterPro" id="IPR005900">
    <property type="entry name" value="6-phosphogluconolactonase_DevB"/>
</dbReference>
<evidence type="ECO:0000313" key="6">
    <source>
        <dbReference type="EMBL" id="CAB5013248.1"/>
    </source>
</evidence>
<evidence type="ECO:0000313" key="4">
    <source>
        <dbReference type="EMBL" id="CAB4895537.1"/>
    </source>
</evidence>
<dbReference type="PANTHER" id="PTHR11054">
    <property type="entry name" value="6-PHOSPHOGLUCONOLACTONASE"/>
    <property type="match status" value="1"/>
</dbReference>
<dbReference type="InterPro" id="IPR006148">
    <property type="entry name" value="Glc/Gal-6P_isomerase"/>
</dbReference>
<dbReference type="SUPFAM" id="SSF100950">
    <property type="entry name" value="NagB/RpiA/CoA transferase-like"/>
    <property type="match status" value="1"/>
</dbReference>